<feature type="signal peptide" evidence="1">
    <location>
        <begin position="1"/>
        <end position="22"/>
    </location>
</feature>
<dbReference type="Gene3D" id="2.10.80.10">
    <property type="entry name" value="Lipase, subunit A"/>
    <property type="match status" value="1"/>
</dbReference>
<dbReference type="EMBL" id="KK112771">
    <property type="protein sequence ID" value="KFM58518.1"/>
    <property type="molecule type" value="Genomic_DNA"/>
</dbReference>
<feature type="chain" id="PRO_5001829198" evidence="1">
    <location>
        <begin position="23"/>
        <end position="64"/>
    </location>
</feature>
<feature type="non-terminal residue" evidence="2">
    <location>
        <position position="64"/>
    </location>
</feature>
<dbReference type="Proteomes" id="UP000054359">
    <property type="component" value="Unassembled WGS sequence"/>
</dbReference>
<name>A0A087T079_STEMI</name>
<sequence length="64" mass="7341">MMKSWFLLSFMIVFILLQMVSSRPCRRNRDCPNGQCCLEQDGKRQCSDLTEPGHICTVRTGSNT</sequence>
<organism evidence="2 3">
    <name type="scientific">Stegodyphus mimosarum</name>
    <name type="common">African social velvet spider</name>
    <dbReference type="NCBI Taxonomy" id="407821"/>
    <lineage>
        <taxon>Eukaryota</taxon>
        <taxon>Metazoa</taxon>
        <taxon>Ecdysozoa</taxon>
        <taxon>Arthropoda</taxon>
        <taxon>Chelicerata</taxon>
        <taxon>Arachnida</taxon>
        <taxon>Araneae</taxon>
        <taxon>Araneomorphae</taxon>
        <taxon>Entelegynae</taxon>
        <taxon>Eresoidea</taxon>
        <taxon>Eresidae</taxon>
        <taxon>Stegodyphus</taxon>
    </lineage>
</organism>
<accession>A0A087T079</accession>
<keyword evidence="1" id="KW-0732">Signal</keyword>
<proteinExistence type="predicted"/>
<gene>
    <name evidence="2" type="ORF">X975_06167</name>
</gene>
<evidence type="ECO:0000256" key="1">
    <source>
        <dbReference type="SAM" id="SignalP"/>
    </source>
</evidence>
<protein>
    <submittedName>
        <fullName evidence="2">Uncharacterized protein</fullName>
    </submittedName>
</protein>
<evidence type="ECO:0000313" key="2">
    <source>
        <dbReference type="EMBL" id="KFM58518.1"/>
    </source>
</evidence>
<evidence type="ECO:0000313" key="3">
    <source>
        <dbReference type="Proteomes" id="UP000054359"/>
    </source>
</evidence>
<reference evidence="2 3" key="1">
    <citation type="submission" date="2013-11" db="EMBL/GenBank/DDBJ databases">
        <title>Genome sequencing of Stegodyphus mimosarum.</title>
        <authorList>
            <person name="Bechsgaard J."/>
        </authorList>
    </citation>
    <scope>NUCLEOTIDE SEQUENCE [LARGE SCALE GENOMIC DNA]</scope>
</reference>
<keyword evidence="3" id="KW-1185">Reference proteome</keyword>
<dbReference type="AlphaFoldDB" id="A0A087T079"/>